<name>A0ABP8YXB0_9ACTN</name>
<evidence type="ECO:0000313" key="6">
    <source>
        <dbReference type="Proteomes" id="UP001499882"/>
    </source>
</evidence>
<evidence type="ECO:0000259" key="4">
    <source>
        <dbReference type="Pfam" id="PF13458"/>
    </source>
</evidence>
<organism evidence="5 6">
    <name type="scientific">Nocardioides endophyticus</name>
    <dbReference type="NCBI Taxonomy" id="1353775"/>
    <lineage>
        <taxon>Bacteria</taxon>
        <taxon>Bacillati</taxon>
        <taxon>Actinomycetota</taxon>
        <taxon>Actinomycetes</taxon>
        <taxon>Propionibacteriales</taxon>
        <taxon>Nocardioidaceae</taxon>
        <taxon>Nocardioides</taxon>
    </lineage>
</organism>
<dbReference type="EMBL" id="BAABKN010000015">
    <property type="protein sequence ID" value="GAA4742227.1"/>
    <property type="molecule type" value="Genomic_DNA"/>
</dbReference>
<comment type="caution">
    <text evidence="5">The sequence shown here is derived from an EMBL/GenBank/DDBJ whole genome shotgun (WGS) entry which is preliminary data.</text>
</comment>
<dbReference type="InterPro" id="IPR051010">
    <property type="entry name" value="BCAA_transport"/>
</dbReference>
<comment type="similarity">
    <text evidence="1">Belongs to the leucine-binding protein family.</text>
</comment>
<sequence>MSKVRAKSRLSAAAALLVAGAMMLTACGSSDDGGGSDDGAIVIGMLAPLTGAAAVTGEQMADVVKMAVEEINADGGVEGRDLELKVYDDKLTADDAAKAAQRAITVDKVTALVGTLASASALAVREVAERNKVPFLVPAASATEVTEGSEYVYRVTVDIEQLATATIGIAQPLKAQSVALLYDNGAVGQGYAEIASDQAGGLGIDVKAIQYTTGASSMASVVQEAKRDNPDAVMIAGSAGADYGLILKSMVEEGLDVPVMGLTTMIGPDAVSVGGDAYNTLPGLYVALARDPENPRYQEFTEQYAEKHDGEAGVNDFAAQSYDAVHILQQSLEATSGKGGEALADALNDLEPYPGVSVPEDATISFADGHDGFAAVTMNVFQYTDGALKPSTLVLE</sequence>
<evidence type="ECO:0000256" key="1">
    <source>
        <dbReference type="ARBA" id="ARBA00010062"/>
    </source>
</evidence>
<dbReference type="Gene3D" id="3.40.50.2300">
    <property type="match status" value="2"/>
</dbReference>
<evidence type="ECO:0000313" key="5">
    <source>
        <dbReference type="EMBL" id="GAA4742227.1"/>
    </source>
</evidence>
<gene>
    <name evidence="5" type="ORF">GCM10023350_28730</name>
</gene>
<proteinExistence type="inferred from homology"/>
<dbReference type="PROSITE" id="PS51257">
    <property type="entry name" value="PROKAR_LIPOPROTEIN"/>
    <property type="match status" value="1"/>
</dbReference>
<feature type="signal peptide" evidence="3">
    <location>
        <begin position="1"/>
        <end position="26"/>
    </location>
</feature>
<feature type="domain" description="Leucine-binding protein" evidence="4">
    <location>
        <begin position="41"/>
        <end position="386"/>
    </location>
</feature>
<dbReference type="Proteomes" id="UP001499882">
    <property type="component" value="Unassembled WGS sequence"/>
</dbReference>
<reference evidence="6" key="1">
    <citation type="journal article" date="2019" name="Int. J. Syst. Evol. Microbiol.">
        <title>The Global Catalogue of Microorganisms (GCM) 10K type strain sequencing project: providing services to taxonomists for standard genome sequencing and annotation.</title>
        <authorList>
            <consortium name="The Broad Institute Genomics Platform"/>
            <consortium name="The Broad Institute Genome Sequencing Center for Infectious Disease"/>
            <person name="Wu L."/>
            <person name="Ma J."/>
        </authorList>
    </citation>
    <scope>NUCLEOTIDE SEQUENCE [LARGE SCALE GENOMIC DNA]</scope>
    <source>
        <strain evidence="6">JCM 18532</strain>
    </source>
</reference>
<dbReference type="InterPro" id="IPR028082">
    <property type="entry name" value="Peripla_BP_I"/>
</dbReference>
<protein>
    <submittedName>
        <fullName evidence="5">ABC transporter substrate-binding protein</fullName>
    </submittedName>
</protein>
<keyword evidence="6" id="KW-1185">Reference proteome</keyword>
<keyword evidence="2 3" id="KW-0732">Signal</keyword>
<evidence type="ECO:0000256" key="2">
    <source>
        <dbReference type="ARBA" id="ARBA00022729"/>
    </source>
</evidence>
<dbReference type="PANTHER" id="PTHR30483:SF6">
    <property type="entry name" value="PERIPLASMIC BINDING PROTEIN OF ABC TRANSPORTER FOR NATURAL AMINO ACIDS"/>
    <property type="match status" value="1"/>
</dbReference>
<feature type="chain" id="PRO_5046336368" evidence="3">
    <location>
        <begin position="27"/>
        <end position="396"/>
    </location>
</feature>
<accession>A0ABP8YXB0</accession>
<dbReference type="Pfam" id="PF13458">
    <property type="entry name" value="Peripla_BP_6"/>
    <property type="match status" value="1"/>
</dbReference>
<evidence type="ECO:0000256" key="3">
    <source>
        <dbReference type="SAM" id="SignalP"/>
    </source>
</evidence>
<dbReference type="PANTHER" id="PTHR30483">
    <property type="entry name" value="LEUCINE-SPECIFIC-BINDING PROTEIN"/>
    <property type="match status" value="1"/>
</dbReference>
<dbReference type="InterPro" id="IPR028081">
    <property type="entry name" value="Leu-bd"/>
</dbReference>
<dbReference type="RefSeq" id="WP_345527490.1">
    <property type="nucleotide sequence ID" value="NZ_BAABKN010000015.1"/>
</dbReference>
<dbReference type="SUPFAM" id="SSF53822">
    <property type="entry name" value="Periplasmic binding protein-like I"/>
    <property type="match status" value="1"/>
</dbReference>